<proteinExistence type="predicted"/>
<name>A0A4Q0RWM6_9BRAD</name>
<dbReference type="Proteomes" id="UP000289546">
    <property type="component" value="Unassembled WGS sequence"/>
</dbReference>
<sequence length="176" mass="19639">MAGIVKDWQIELIEAHRGLFCPPAGNPGAALGYPRCEGGWRDLIQRLCVRLEAALGDDERIHLDRIREAVGRLRVSWRGQVMPATICRIHEAIALAEARSACTCELCGEPGRLYLDDGVCMARCAAHARGTPLADESEGNRMHIVRMPRCDGSGYEPRRYDRENDNFVDPPPDEEE</sequence>
<accession>A0A4Q0RWM6</accession>
<dbReference type="OrthoDB" id="7906710at2"/>
<evidence type="ECO:0000313" key="3">
    <source>
        <dbReference type="Proteomes" id="UP000289546"/>
    </source>
</evidence>
<reference evidence="2 3" key="1">
    <citation type="submission" date="2015-04" db="EMBL/GenBank/DDBJ databases">
        <title>Comparative genomics of rhizobia nodulating Arachis hypogaea in China.</title>
        <authorList>
            <person name="Li Y."/>
        </authorList>
    </citation>
    <scope>NUCLEOTIDE SEQUENCE [LARGE SCALE GENOMIC DNA]</scope>
    <source>
        <strain evidence="2 3">CCBAU 51757</strain>
    </source>
</reference>
<dbReference type="EMBL" id="LBJQ01000089">
    <property type="protein sequence ID" value="RXH24213.1"/>
    <property type="molecule type" value="Genomic_DNA"/>
</dbReference>
<dbReference type="AlphaFoldDB" id="A0A4Q0RWM6"/>
<comment type="caution">
    <text evidence="2">The sequence shown here is derived from an EMBL/GenBank/DDBJ whole genome shotgun (WGS) entry which is preliminary data.</text>
</comment>
<dbReference type="RefSeq" id="WP_128921423.1">
    <property type="nucleotide sequence ID" value="NZ_LBJC01000028.1"/>
</dbReference>
<feature type="compositionally biased region" description="Basic and acidic residues" evidence="1">
    <location>
        <begin position="156"/>
        <end position="165"/>
    </location>
</feature>
<gene>
    <name evidence="2" type="ORF">XH99_29580</name>
</gene>
<feature type="region of interest" description="Disordered" evidence="1">
    <location>
        <begin position="154"/>
        <end position="176"/>
    </location>
</feature>
<evidence type="ECO:0000313" key="2">
    <source>
        <dbReference type="EMBL" id="RXH24213.1"/>
    </source>
</evidence>
<protein>
    <submittedName>
        <fullName evidence="2">Uncharacterized protein</fullName>
    </submittedName>
</protein>
<keyword evidence="3" id="KW-1185">Reference proteome</keyword>
<evidence type="ECO:0000256" key="1">
    <source>
        <dbReference type="SAM" id="MobiDB-lite"/>
    </source>
</evidence>
<organism evidence="2 3">
    <name type="scientific">Bradyrhizobium nanningense</name>
    <dbReference type="NCBI Taxonomy" id="1325118"/>
    <lineage>
        <taxon>Bacteria</taxon>
        <taxon>Pseudomonadati</taxon>
        <taxon>Pseudomonadota</taxon>
        <taxon>Alphaproteobacteria</taxon>
        <taxon>Hyphomicrobiales</taxon>
        <taxon>Nitrobacteraceae</taxon>
        <taxon>Bradyrhizobium</taxon>
    </lineage>
</organism>